<keyword evidence="1" id="KW-0732">Signal</keyword>
<sequence>MIRLTTLCLALLLALSVGGAGAQDDPPVTTFDFEPMRIDVNSCWFIEDRVRDIMETDDDYRAIAQYLREAEPHVRRYVEDSLGRQQDAVAMAFRDFAAWYRHRIAEDNAESLAQQQLATLLGTGLQHALSVMLPGSGVVVSTIRAAGNTIYSQVIANTGGDTTNPQTYIDAVSGELEDSEALRETFADAMFNTIDNQTLRDRVEAIKFEYAMERRAAERLASQAMTELRPDTCSGQMLADLGILRPSEANFHRTRREVLEQLMYETLCIEHRGNPVGNCETTQYQIRAAAEGGARRLIQVGRANVARMWDLTDSEDLAAICPDDYYPFGAFSGPHRDCREWKASQR</sequence>
<dbReference type="Proteomes" id="UP000014463">
    <property type="component" value="Unassembled WGS sequence"/>
</dbReference>
<reference evidence="2 3" key="1">
    <citation type="journal article" date="2013" name="Genome Announc.">
        <title>Draft genome sequence of the moderately halophilic gammaproteobacterium Halomonas anticariensis FP35.</title>
        <authorList>
            <person name="Tahrioui A."/>
            <person name="Quesada E."/>
            <person name="Llamas I."/>
        </authorList>
    </citation>
    <scope>NUCLEOTIDE SEQUENCE [LARGE SCALE GENOMIC DNA]</scope>
    <source>
        <strain evidence="3">DSM 16096 / CECT 5854 / LMG 22089 / FP35</strain>
    </source>
</reference>
<gene>
    <name evidence="2" type="ORF">L861_16475</name>
</gene>
<dbReference type="EMBL" id="ASTJ01000033">
    <property type="protein sequence ID" value="EPC01613.1"/>
    <property type="molecule type" value="Genomic_DNA"/>
</dbReference>
<dbReference type="STRING" id="1121939.L861_16475"/>
<proteinExistence type="predicted"/>
<accession>S2KMB1</accession>
<feature type="signal peptide" evidence="1">
    <location>
        <begin position="1"/>
        <end position="22"/>
    </location>
</feature>
<evidence type="ECO:0000313" key="2">
    <source>
        <dbReference type="EMBL" id="EPC01613.1"/>
    </source>
</evidence>
<keyword evidence="3" id="KW-1185">Reference proteome</keyword>
<dbReference type="PATRIC" id="fig|1121939.11.peg.2937"/>
<name>S2KMB1_LITA3</name>
<evidence type="ECO:0000313" key="3">
    <source>
        <dbReference type="Proteomes" id="UP000014463"/>
    </source>
</evidence>
<evidence type="ECO:0000256" key="1">
    <source>
        <dbReference type="SAM" id="SignalP"/>
    </source>
</evidence>
<dbReference type="RefSeq" id="WP_016417451.1">
    <property type="nucleotide sequence ID" value="NZ_AUAB01000011.1"/>
</dbReference>
<comment type="caution">
    <text evidence="2">The sequence shown here is derived from an EMBL/GenBank/DDBJ whole genome shotgun (WGS) entry which is preliminary data.</text>
</comment>
<dbReference type="AlphaFoldDB" id="S2KMB1"/>
<evidence type="ECO:0008006" key="4">
    <source>
        <dbReference type="Google" id="ProtNLM"/>
    </source>
</evidence>
<organism evidence="2 3">
    <name type="scientific">Litchfieldella anticariensis (strain DSM 16096 / CECT 5854 / CIP 108499 / LMG 22089 / FP35)</name>
    <name type="common">Halomonas anticariensis</name>
    <dbReference type="NCBI Taxonomy" id="1121939"/>
    <lineage>
        <taxon>Bacteria</taxon>
        <taxon>Pseudomonadati</taxon>
        <taxon>Pseudomonadota</taxon>
        <taxon>Gammaproteobacteria</taxon>
        <taxon>Oceanospirillales</taxon>
        <taxon>Halomonadaceae</taxon>
        <taxon>Litchfieldella</taxon>
    </lineage>
</organism>
<feature type="chain" id="PRO_5004498610" description="Lysozyme inhibitor LprI N-terminal domain-containing protein" evidence="1">
    <location>
        <begin position="23"/>
        <end position="346"/>
    </location>
</feature>
<protein>
    <recommendedName>
        <fullName evidence="4">Lysozyme inhibitor LprI N-terminal domain-containing protein</fullName>
    </recommendedName>
</protein>